<organism evidence="2">
    <name type="scientific">marine sediment metagenome</name>
    <dbReference type="NCBI Taxonomy" id="412755"/>
    <lineage>
        <taxon>unclassified sequences</taxon>
        <taxon>metagenomes</taxon>
        <taxon>ecological metagenomes</taxon>
    </lineage>
</organism>
<dbReference type="EMBL" id="LAZR01047383">
    <property type="protein sequence ID" value="KKK94348.1"/>
    <property type="molecule type" value="Genomic_DNA"/>
</dbReference>
<dbReference type="AlphaFoldDB" id="A0A0F8ZKL7"/>
<gene>
    <name evidence="2" type="ORF">LCGC14_2683740</name>
</gene>
<feature type="region of interest" description="Disordered" evidence="1">
    <location>
        <begin position="1"/>
        <end position="24"/>
    </location>
</feature>
<sequence>HSPVDGGEQGVPIRSESETLSGELNVDRIEPVDFGFNGLLLSFDPTSMSMWAKCPKVKRPQTESDST</sequence>
<name>A0A0F8ZKL7_9ZZZZ</name>
<protein>
    <submittedName>
        <fullName evidence="2">Uncharacterized protein</fullName>
    </submittedName>
</protein>
<accession>A0A0F8ZKL7</accession>
<evidence type="ECO:0000256" key="1">
    <source>
        <dbReference type="SAM" id="MobiDB-lite"/>
    </source>
</evidence>
<reference evidence="2" key="1">
    <citation type="journal article" date="2015" name="Nature">
        <title>Complex archaea that bridge the gap between prokaryotes and eukaryotes.</title>
        <authorList>
            <person name="Spang A."/>
            <person name="Saw J.H."/>
            <person name="Jorgensen S.L."/>
            <person name="Zaremba-Niedzwiedzka K."/>
            <person name="Martijn J."/>
            <person name="Lind A.E."/>
            <person name="van Eijk R."/>
            <person name="Schleper C."/>
            <person name="Guy L."/>
            <person name="Ettema T.J."/>
        </authorList>
    </citation>
    <scope>NUCLEOTIDE SEQUENCE</scope>
</reference>
<feature type="non-terminal residue" evidence="2">
    <location>
        <position position="1"/>
    </location>
</feature>
<evidence type="ECO:0000313" key="2">
    <source>
        <dbReference type="EMBL" id="KKK94348.1"/>
    </source>
</evidence>
<proteinExistence type="predicted"/>
<comment type="caution">
    <text evidence="2">The sequence shown here is derived from an EMBL/GenBank/DDBJ whole genome shotgun (WGS) entry which is preliminary data.</text>
</comment>